<comment type="caution">
    <text evidence="2">The sequence shown here is derived from an EMBL/GenBank/DDBJ whole genome shotgun (WGS) entry which is preliminary data.</text>
</comment>
<sequence>MVTTSSNVHLRLCSWAGRLRALAATSPTTSQMAGTVVPCKVSAVFWPIMRCLMSLPYMAHGSSAYGNGNDARASSLEILLFFVDDSAVAITLVSGDLLHITHTARGSTEQAQAGPSGRPHLTTLSEQCTIPINVGMNLTLSFCQMSDHIHLMGIFFVTGIPARGPPLAMIPSRSDCSFSLAVMISLHRRHAIPSSVTIPQPHPTGSSPPAPLGRRIASHRRPPRAMSRASKPPRCVGSPSFRPDEVVDDAPRLQRARDLLAKDDLYEASRALLGLPERDTYTYHATASVKLAEVQHVVRLGGVNGLHGWYRNEDGSPRDPPPRADIDAYIAIFNPATATASALKNFGTNAKKGSIRAEAAARLLEKRYVHPALSSKLTVPKAKSPPSQNPYYDFWAWSCRNLEWCGPCASSERVATSHHVLPILMHHFGCATPSHEALEVLRLLAAGRAVADVGSGNGYWTFLLRRYGLTVHPVDNMQSEWRVNWVDDTSLTDGVKWLAKHAGGKDMVLLLVYPVVGGDGKGAFTRDLVRAYRGDTLAVVGTQNGNGYTGFRDVTMDEYMRREQPEWTRVVQIPLPSFAGKDEALYIFQRGERVPHTPPP</sequence>
<reference evidence="2 3" key="1">
    <citation type="journal article" date="2016" name="Front. Microbiol.">
        <title>Genome and transcriptome sequences reveal the specific parasitism of the nematophagous Purpureocillium lilacinum 36-1.</title>
        <authorList>
            <person name="Xie J."/>
            <person name="Li S."/>
            <person name="Mo C."/>
            <person name="Xiao X."/>
            <person name="Peng D."/>
            <person name="Wang G."/>
            <person name="Xiao Y."/>
        </authorList>
    </citation>
    <scope>NUCLEOTIDE SEQUENCE [LARGE SCALE GENOMIC DNA]</scope>
    <source>
        <strain evidence="2 3">36-1</strain>
    </source>
</reference>
<feature type="region of interest" description="Disordered" evidence="1">
    <location>
        <begin position="195"/>
        <end position="246"/>
    </location>
</feature>
<dbReference type="SUPFAM" id="SSF53335">
    <property type="entry name" value="S-adenosyl-L-methionine-dependent methyltransferases"/>
    <property type="match status" value="1"/>
</dbReference>
<dbReference type="EMBL" id="LCWV01000010">
    <property type="protein sequence ID" value="PWI70060.1"/>
    <property type="molecule type" value="Genomic_DNA"/>
</dbReference>
<accession>A0A2U3E6C5</accession>
<name>A0A2U3E6C5_PURLI</name>
<dbReference type="InterPro" id="IPR029063">
    <property type="entry name" value="SAM-dependent_MTases_sf"/>
</dbReference>
<dbReference type="AlphaFoldDB" id="A0A2U3E6C5"/>
<gene>
    <name evidence="2" type="ORF">PCL_00204</name>
</gene>
<organism evidence="2 3">
    <name type="scientific">Purpureocillium lilacinum</name>
    <name type="common">Paecilomyces lilacinus</name>
    <dbReference type="NCBI Taxonomy" id="33203"/>
    <lineage>
        <taxon>Eukaryota</taxon>
        <taxon>Fungi</taxon>
        <taxon>Dikarya</taxon>
        <taxon>Ascomycota</taxon>
        <taxon>Pezizomycotina</taxon>
        <taxon>Sordariomycetes</taxon>
        <taxon>Hypocreomycetidae</taxon>
        <taxon>Hypocreales</taxon>
        <taxon>Ophiocordycipitaceae</taxon>
        <taxon>Purpureocillium</taxon>
    </lineage>
</organism>
<evidence type="ECO:0000313" key="3">
    <source>
        <dbReference type="Proteomes" id="UP000245956"/>
    </source>
</evidence>
<evidence type="ECO:0000256" key="1">
    <source>
        <dbReference type="SAM" id="MobiDB-lite"/>
    </source>
</evidence>
<proteinExistence type="predicted"/>
<dbReference type="PANTHER" id="PTHR39290:SF6">
    <property type="entry name" value="S-ADENOSYL-L-METHIONINE-DEPENDENT METHYLTRANSFERASES SUPERFAMILY PROTEIN"/>
    <property type="match status" value="1"/>
</dbReference>
<feature type="compositionally biased region" description="Pro residues" evidence="1">
    <location>
        <begin position="200"/>
        <end position="211"/>
    </location>
</feature>
<dbReference type="PANTHER" id="PTHR39290">
    <property type="entry name" value="C3H1-TYPE DOMAIN-CONTAINING PROTEIN-RELATED"/>
    <property type="match status" value="1"/>
</dbReference>
<dbReference type="Proteomes" id="UP000245956">
    <property type="component" value="Unassembled WGS sequence"/>
</dbReference>
<evidence type="ECO:0000313" key="2">
    <source>
        <dbReference type="EMBL" id="PWI70060.1"/>
    </source>
</evidence>
<protein>
    <submittedName>
        <fullName evidence="2">Uncharacterized protein</fullName>
    </submittedName>
</protein>